<evidence type="ECO:0000256" key="1">
    <source>
        <dbReference type="ARBA" id="ARBA00010407"/>
    </source>
</evidence>
<dbReference type="AlphaFoldDB" id="A0AAN9IC88"/>
<dbReference type="InterPro" id="IPR003323">
    <property type="entry name" value="OTU_dom"/>
</dbReference>
<dbReference type="PANTHER" id="PTHR12419:SF85">
    <property type="entry name" value="OVARIAN TUMOR DOMAIN-CONTAINING DEUBIQUITINATING ENZYME 11"/>
    <property type="match status" value="1"/>
</dbReference>
<dbReference type="GO" id="GO:0016579">
    <property type="term" value="P:protein deubiquitination"/>
    <property type="evidence" value="ECO:0007669"/>
    <property type="project" value="TreeGrafter"/>
</dbReference>
<dbReference type="EMBL" id="JAYWIO010000003">
    <property type="protein sequence ID" value="KAK7273952.1"/>
    <property type="molecule type" value="Genomic_DNA"/>
</dbReference>
<dbReference type="Proteomes" id="UP001372338">
    <property type="component" value="Unassembled WGS sequence"/>
</dbReference>
<dbReference type="PANTHER" id="PTHR12419">
    <property type="entry name" value="OTU DOMAIN CONTAINING PROTEIN"/>
    <property type="match status" value="1"/>
</dbReference>
<evidence type="ECO:0000259" key="2">
    <source>
        <dbReference type="PROSITE" id="PS50802"/>
    </source>
</evidence>
<reference evidence="3 4" key="1">
    <citation type="submission" date="2024-01" db="EMBL/GenBank/DDBJ databases">
        <title>The genomes of 5 underutilized Papilionoideae crops provide insights into root nodulation and disease resistanc.</title>
        <authorList>
            <person name="Yuan L."/>
        </authorList>
    </citation>
    <scope>NUCLEOTIDE SEQUENCE [LARGE SCALE GENOMIC DNA]</scope>
    <source>
        <strain evidence="3">ZHUSHIDOU_FW_LH</strain>
        <tissue evidence="3">Leaf</tissue>
    </source>
</reference>
<comment type="similarity">
    <text evidence="1">Belongs to the peptidase C85 family.</text>
</comment>
<accession>A0AAN9IC88</accession>
<evidence type="ECO:0000313" key="3">
    <source>
        <dbReference type="EMBL" id="KAK7273952.1"/>
    </source>
</evidence>
<feature type="domain" description="OTU" evidence="2">
    <location>
        <begin position="32"/>
        <end position="161"/>
    </location>
</feature>
<dbReference type="InterPro" id="IPR038765">
    <property type="entry name" value="Papain-like_cys_pep_sf"/>
</dbReference>
<organism evidence="3 4">
    <name type="scientific">Crotalaria pallida</name>
    <name type="common">Smooth rattlebox</name>
    <name type="synonym">Crotalaria striata</name>
    <dbReference type="NCBI Taxonomy" id="3830"/>
    <lineage>
        <taxon>Eukaryota</taxon>
        <taxon>Viridiplantae</taxon>
        <taxon>Streptophyta</taxon>
        <taxon>Embryophyta</taxon>
        <taxon>Tracheophyta</taxon>
        <taxon>Spermatophyta</taxon>
        <taxon>Magnoliopsida</taxon>
        <taxon>eudicotyledons</taxon>
        <taxon>Gunneridae</taxon>
        <taxon>Pentapetalae</taxon>
        <taxon>rosids</taxon>
        <taxon>fabids</taxon>
        <taxon>Fabales</taxon>
        <taxon>Fabaceae</taxon>
        <taxon>Papilionoideae</taxon>
        <taxon>50 kb inversion clade</taxon>
        <taxon>genistoids sensu lato</taxon>
        <taxon>core genistoids</taxon>
        <taxon>Crotalarieae</taxon>
        <taxon>Crotalaria</taxon>
    </lineage>
</organism>
<dbReference type="SUPFAM" id="SSF54001">
    <property type="entry name" value="Cysteine proteinases"/>
    <property type="match status" value="1"/>
</dbReference>
<dbReference type="InterPro" id="IPR050704">
    <property type="entry name" value="Peptidase_C85-like"/>
</dbReference>
<proteinExistence type="inferred from homology"/>
<dbReference type="PROSITE" id="PS50802">
    <property type="entry name" value="OTU"/>
    <property type="match status" value="1"/>
</dbReference>
<dbReference type="Gene3D" id="3.90.70.80">
    <property type="match status" value="1"/>
</dbReference>
<keyword evidence="4" id="KW-1185">Reference proteome</keyword>
<protein>
    <recommendedName>
        <fullName evidence="2">OTU domain-containing protein</fullName>
    </recommendedName>
</protein>
<name>A0AAN9IC88_CROPI</name>
<dbReference type="GO" id="GO:0004843">
    <property type="term" value="F:cysteine-type deubiquitinase activity"/>
    <property type="evidence" value="ECO:0007669"/>
    <property type="project" value="TreeGrafter"/>
</dbReference>
<comment type="caution">
    <text evidence="3">The sequence shown here is derived from an EMBL/GenBank/DDBJ whole genome shotgun (WGS) entry which is preliminary data.</text>
</comment>
<sequence>MVYVNLDIDILFTLKVFALLKSYFYRLVTYGLAELQMEGDGNCQFQALADQLFRNPDHHKYVRKVTKQVVLSKKIQSKPILYAMLPIQTTRVTRFEILFVALNLKMTGSGSPTRSGEWGDHITLQAAADHVHVEYVCIRLYTLVTVALRAGSSHLAQVIQV</sequence>
<evidence type="ECO:0000313" key="4">
    <source>
        <dbReference type="Proteomes" id="UP001372338"/>
    </source>
</evidence>
<gene>
    <name evidence="3" type="ORF">RIF29_15020</name>
</gene>